<feature type="chain" id="PRO_5012328626" description="DUF2141 domain-containing protein" evidence="1">
    <location>
        <begin position="25"/>
        <end position="154"/>
    </location>
</feature>
<protein>
    <recommendedName>
        <fullName evidence="4">DUF2141 domain-containing protein</fullName>
    </recommendedName>
</protein>
<evidence type="ECO:0008006" key="4">
    <source>
        <dbReference type="Google" id="ProtNLM"/>
    </source>
</evidence>
<evidence type="ECO:0000256" key="1">
    <source>
        <dbReference type="SAM" id="SignalP"/>
    </source>
</evidence>
<dbReference type="Pfam" id="PF09912">
    <property type="entry name" value="DUF2141"/>
    <property type="match status" value="1"/>
</dbReference>
<dbReference type="AlphaFoldDB" id="A0A1Z4LS38"/>
<name>A0A1Z4LS38_9CYAN</name>
<feature type="signal peptide" evidence="1">
    <location>
        <begin position="1"/>
        <end position="24"/>
    </location>
</feature>
<proteinExistence type="predicted"/>
<keyword evidence="3" id="KW-1185">Reference proteome</keyword>
<sequence length="154" mass="16904">MKMLKCGLLFFTLASIGLAIQAHAVEDSANLTVAIKGIQNQKGQVCLRIYDSESGFPLGNNSEFKSQCIKITGNSLEQEFTGLKKGTYAIAVIDDQNENNKLDRDFFGIPEEGFGISNNPTVSIKTGTPNFQTASFSLQKNKKIDIEMKYSLDP</sequence>
<reference evidence="2 3" key="1">
    <citation type="submission" date="2017-06" db="EMBL/GenBank/DDBJ databases">
        <title>Genome sequencing of cyanobaciteial culture collection at National Institute for Environmental Studies (NIES).</title>
        <authorList>
            <person name="Hirose Y."/>
            <person name="Shimura Y."/>
            <person name="Fujisawa T."/>
            <person name="Nakamura Y."/>
            <person name="Kawachi M."/>
        </authorList>
    </citation>
    <scope>NUCLEOTIDE SEQUENCE [LARGE SCALE GENOMIC DNA]</scope>
    <source>
        <strain evidence="2 3">NIES-267</strain>
    </source>
</reference>
<gene>
    <name evidence="2" type="ORF">NIES267_34750</name>
</gene>
<dbReference type="EMBL" id="AP018227">
    <property type="protein sequence ID" value="BAY83981.1"/>
    <property type="molecule type" value="Genomic_DNA"/>
</dbReference>
<dbReference type="Proteomes" id="UP000218418">
    <property type="component" value="Chromosome"/>
</dbReference>
<organism evidence="2 3">
    <name type="scientific">Calothrix parasitica NIES-267</name>
    <dbReference type="NCBI Taxonomy" id="1973488"/>
    <lineage>
        <taxon>Bacteria</taxon>
        <taxon>Bacillati</taxon>
        <taxon>Cyanobacteriota</taxon>
        <taxon>Cyanophyceae</taxon>
        <taxon>Nostocales</taxon>
        <taxon>Calotrichaceae</taxon>
        <taxon>Calothrix</taxon>
    </lineage>
</organism>
<keyword evidence="1" id="KW-0732">Signal</keyword>
<evidence type="ECO:0000313" key="2">
    <source>
        <dbReference type="EMBL" id="BAY83981.1"/>
    </source>
</evidence>
<dbReference type="InterPro" id="IPR018673">
    <property type="entry name" value="DUF2141"/>
</dbReference>
<accession>A0A1Z4LS38</accession>
<evidence type="ECO:0000313" key="3">
    <source>
        <dbReference type="Proteomes" id="UP000218418"/>
    </source>
</evidence>
<dbReference type="OrthoDB" id="9788332at2"/>